<evidence type="ECO:0000313" key="4">
    <source>
        <dbReference type="Proteomes" id="UP000712080"/>
    </source>
</evidence>
<feature type="modified residue" description="4-aspartylphosphate" evidence="1">
    <location>
        <position position="61"/>
    </location>
</feature>
<comment type="caution">
    <text evidence="3">The sequence shown here is derived from an EMBL/GenBank/DDBJ whole genome shotgun (WGS) entry which is preliminary data.</text>
</comment>
<dbReference type="PROSITE" id="PS50110">
    <property type="entry name" value="RESPONSE_REGULATORY"/>
    <property type="match status" value="1"/>
</dbReference>
<proteinExistence type="predicted"/>
<name>A0A972FJ91_9FLAO</name>
<dbReference type="SUPFAM" id="SSF52172">
    <property type="entry name" value="CheY-like"/>
    <property type="match status" value="1"/>
</dbReference>
<dbReference type="InterPro" id="IPR011006">
    <property type="entry name" value="CheY-like_superfamily"/>
</dbReference>
<accession>A0A972FJ91</accession>
<evidence type="ECO:0000256" key="1">
    <source>
        <dbReference type="PROSITE-ProRule" id="PRU00169"/>
    </source>
</evidence>
<evidence type="ECO:0000313" key="3">
    <source>
        <dbReference type="EMBL" id="NMH26971.1"/>
    </source>
</evidence>
<dbReference type="SMART" id="SM00448">
    <property type="entry name" value="REC"/>
    <property type="match status" value="1"/>
</dbReference>
<dbReference type="AlphaFoldDB" id="A0A972FJ91"/>
<feature type="domain" description="Response regulatory" evidence="2">
    <location>
        <begin position="8"/>
        <end position="128"/>
    </location>
</feature>
<sequence length="139" mass="16014">MTTSDSFTILIADDDFEDLEFFRFLFSHHPNFEIIRCISNGADIINVINNSPKPPDILLTDEVMPIITGTQAVRHLLSHKMAAEMKVFIISGIENPASKLEFEKHEHINFLKKPRTLVDYNDLPNEILKKMDTENVFRV</sequence>
<dbReference type="Pfam" id="PF00072">
    <property type="entry name" value="Response_reg"/>
    <property type="match status" value="1"/>
</dbReference>
<protein>
    <submittedName>
        <fullName evidence="3">Response regulator transcription factor</fullName>
    </submittedName>
</protein>
<reference evidence="3" key="1">
    <citation type="submission" date="2020-02" db="EMBL/GenBank/DDBJ databases">
        <title>Flavobacterium sp. genome.</title>
        <authorList>
            <person name="Jung H.S."/>
            <person name="Baek J.H."/>
            <person name="Jeon C.O."/>
        </authorList>
    </citation>
    <scope>NUCLEOTIDE SEQUENCE</scope>
    <source>
        <strain evidence="3">SE-s28</strain>
    </source>
</reference>
<dbReference type="Proteomes" id="UP000712080">
    <property type="component" value="Unassembled WGS sequence"/>
</dbReference>
<dbReference type="EMBL" id="JAAMPU010000097">
    <property type="protein sequence ID" value="NMH26971.1"/>
    <property type="molecule type" value="Genomic_DNA"/>
</dbReference>
<dbReference type="RefSeq" id="WP_169525975.1">
    <property type="nucleotide sequence ID" value="NZ_JAAMPU010000097.1"/>
</dbReference>
<keyword evidence="1" id="KW-0597">Phosphoprotein</keyword>
<gene>
    <name evidence="3" type="ORF">G6047_02910</name>
</gene>
<dbReference type="GO" id="GO:0000160">
    <property type="term" value="P:phosphorelay signal transduction system"/>
    <property type="evidence" value="ECO:0007669"/>
    <property type="project" value="InterPro"/>
</dbReference>
<dbReference type="InterPro" id="IPR001789">
    <property type="entry name" value="Sig_transdc_resp-reg_receiver"/>
</dbReference>
<dbReference type="CDD" id="cd00156">
    <property type="entry name" value="REC"/>
    <property type="match status" value="1"/>
</dbReference>
<keyword evidence="4" id="KW-1185">Reference proteome</keyword>
<evidence type="ECO:0000259" key="2">
    <source>
        <dbReference type="PROSITE" id="PS50110"/>
    </source>
</evidence>
<dbReference type="Gene3D" id="3.40.50.2300">
    <property type="match status" value="1"/>
</dbReference>
<organism evidence="3 4">
    <name type="scientific">Flavobacterium silvaticum</name>
    <dbReference type="NCBI Taxonomy" id="1852020"/>
    <lineage>
        <taxon>Bacteria</taxon>
        <taxon>Pseudomonadati</taxon>
        <taxon>Bacteroidota</taxon>
        <taxon>Flavobacteriia</taxon>
        <taxon>Flavobacteriales</taxon>
        <taxon>Flavobacteriaceae</taxon>
        <taxon>Flavobacterium</taxon>
    </lineage>
</organism>